<dbReference type="AlphaFoldDB" id="A0A0C2MIH0"/>
<organism evidence="1 2">
    <name type="scientific">Thelohanellus kitauei</name>
    <name type="common">Myxosporean</name>
    <dbReference type="NCBI Taxonomy" id="669202"/>
    <lineage>
        <taxon>Eukaryota</taxon>
        <taxon>Metazoa</taxon>
        <taxon>Cnidaria</taxon>
        <taxon>Myxozoa</taxon>
        <taxon>Myxosporea</taxon>
        <taxon>Bivalvulida</taxon>
        <taxon>Platysporina</taxon>
        <taxon>Myxobolidae</taxon>
        <taxon>Thelohanellus</taxon>
    </lineage>
</organism>
<dbReference type="EMBL" id="JWZT01004433">
    <property type="protein sequence ID" value="KII64130.1"/>
    <property type="molecule type" value="Genomic_DNA"/>
</dbReference>
<keyword evidence="2" id="KW-1185">Reference proteome</keyword>
<name>A0A0C2MIH0_THEKT</name>
<evidence type="ECO:0000313" key="1">
    <source>
        <dbReference type="EMBL" id="KII64130.1"/>
    </source>
</evidence>
<comment type="caution">
    <text evidence="1">The sequence shown here is derived from an EMBL/GenBank/DDBJ whole genome shotgun (WGS) entry which is preliminary data.</text>
</comment>
<reference evidence="1 2" key="1">
    <citation type="journal article" date="2014" name="Genome Biol. Evol.">
        <title>The genome of the myxosporean Thelohanellus kitauei shows adaptations to nutrient acquisition within its fish host.</title>
        <authorList>
            <person name="Yang Y."/>
            <person name="Xiong J."/>
            <person name="Zhou Z."/>
            <person name="Huo F."/>
            <person name="Miao W."/>
            <person name="Ran C."/>
            <person name="Liu Y."/>
            <person name="Zhang J."/>
            <person name="Feng J."/>
            <person name="Wang M."/>
            <person name="Wang M."/>
            <person name="Wang L."/>
            <person name="Yao B."/>
        </authorList>
    </citation>
    <scope>NUCLEOTIDE SEQUENCE [LARGE SCALE GENOMIC DNA]</scope>
    <source>
        <strain evidence="1">Wuqing</strain>
    </source>
</reference>
<sequence>MEYQDYIDAIHKEEAEQKIIKEKLSNYNRQRREMLQSMAEFDSLIKRLEKIIKGIMDDIELPKERALFYAEYKEPKRLTDKIPSLTEKNDKLTKEIIRLNDELLLAAFS</sequence>
<protein>
    <submittedName>
        <fullName evidence="1">Uncharacterized protein</fullName>
    </submittedName>
</protein>
<dbReference type="Proteomes" id="UP000031668">
    <property type="component" value="Unassembled WGS sequence"/>
</dbReference>
<evidence type="ECO:0000313" key="2">
    <source>
        <dbReference type="Proteomes" id="UP000031668"/>
    </source>
</evidence>
<proteinExistence type="predicted"/>
<accession>A0A0C2MIH0</accession>
<gene>
    <name evidence="1" type="ORF">RF11_02557</name>
</gene>